<feature type="transmembrane region" description="Helical" evidence="1">
    <location>
        <begin position="12"/>
        <end position="32"/>
    </location>
</feature>
<dbReference type="Proteomes" id="UP000324832">
    <property type="component" value="Unassembled WGS sequence"/>
</dbReference>
<dbReference type="EMBL" id="FZQP02004956">
    <property type="protein sequence ID" value="VVD00759.1"/>
    <property type="molecule type" value="Genomic_DNA"/>
</dbReference>
<keyword evidence="3" id="KW-1185">Reference proteome</keyword>
<sequence length="95" mass="11198">MFKKKSPGFPFFLDSFLNCISVLCLIRCILYCKTYLFFISFRVIKYEEGTWPALELVFNFANYTFGHITKIDLRNIQLITFYLQVGLSNETVSQE</sequence>
<proteinExistence type="predicted"/>
<evidence type="ECO:0000313" key="2">
    <source>
        <dbReference type="EMBL" id="VVD00759.1"/>
    </source>
</evidence>
<keyword evidence="1" id="KW-0812">Transmembrane</keyword>
<reference evidence="2 3" key="1">
    <citation type="submission" date="2017-07" db="EMBL/GenBank/DDBJ databases">
        <authorList>
            <person name="Talla V."/>
            <person name="Backstrom N."/>
        </authorList>
    </citation>
    <scope>NUCLEOTIDE SEQUENCE [LARGE SCALE GENOMIC DNA]</scope>
</reference>
<accession>A0A5E4QQZ1</accession>
<evidence type="ECO:0000313" key="3">
    <source>
        <dbReference type="Proteomes" id="UP000324832"/>
    </source>
</evidence>
<keyword evidence="1" id="KW-1133">Transmembrane helix</keyword>
<dbReference type="AlphaFoldDB" id="A0A5E4QQZ1"/>
<gene>
    <name evidence="2" type="ORF">LSINAPIS_LOCUS11329</name>
</gene>
<evidence type="ECO:0000256" key="1">
    <source>
        <dbReference type="SAM" id="Phobius"/>
    </source>
</evidence>
<protein>
    <submittedName>
        <fullName evidence="2">Uncharacterized protein</fullName>
    </submittedName>
</protein>
<name>A0A5E4QQZ1_9NEOP</name>
<keyword evidence="1" id="KW-0472">Membrane</keyword>
<organism evidence="2 3">
    <name type="scientific">Leptidea sinapis</name>
    <dbReference type="NCBI Taxonomy" id="189913"/>
    <lineage>
        <taxon>Eukaryota</taxon>
        <taxon>Metazoa</taxon>
        <taxon>Ecdysozoa</taxon>
        <taxon>Arthropoda</taxon>
        <taxon>Hexapoda</taxon>
        <taxon>Insecta</taxon>
        <taxon>Pterygota</taxon>
        <taxon>Neoptera</taxon>
        <taxon>Endopterygota</taxon>
        <taxon>Lepidoptera</taxon>
        <taxon>Glossata</taxon>
        <taxon>Ditrysia</taxon>
        <taxon>Papilionoidea</taxon>
        <taxon>Pieridae</taxon>
        <taxon>Dismorphiinae</taxon>
        <taxon>Leptidea</taxon>
    </lineage>
</organism>